<protein>
    <submittedName>
        <fullName evidence="2">Uncharacterized protein</fullName>
    </submittedName>
</protein>
<proteinExistence type="predicted"/>
<gene>
    <name evidence="2" type="ORF">BC751_1568</name>
</gene>
<evidence type="ECO:0000313" key="3">
    <source>
        <dbReference type="Proteomes" id="UP000292209"/>
    </source>
</evidence>
<dbReference type="PROSITE" id="PS51257">
    <property type="entry name" value="PROKAR_LIPOPROTEIN"/>
    <property type="match status" value="1"/>
</dbReference>
<feature type="chain" id="PRO_5020358258" evidence="1">
    <location>
        <begin position="26"/>
        <end position="215"/>
    </location>
</feature>
<evidence type="ECO:0000256" key="1">
    <source>
        <dbReference type="SAM" id="SignalP"/>
    </source>
</evidence>
<dbReference type="OrthoDB" id="892266at2"/>
<name>A0A4Q7P7H5_9BACT</name>
<keyword evidence="3" id="KW-1185">Reference proteome</keyword>
<dbReference type="EMBL" id="SGXG01000001">
    <property type="protein sequence ID" value="RZS96014.1"/>
    <property type="molecule type" value="Genomic_DNA"/>
</dbReference>
<feature type="signal peptide" evidence="1">
    <location>
        <begin position="1"/>
        <end position="25"/>
    </location>
</feature>
<sequence length="215" mass="25143">MKISFVVLFLTLVLLAACSSKTEEATLPMKVAKAYGFDNFSKLHTIAYTWNVQVDSVRIVTRDWKWNIRERTVYYADADTSYTYSLDLPQDQKPQADKGFINDKYWLMYPFQLVWDSGYTYEVEENIPAPISGNPSTKMVVVYNNEDGYTPGDAYDLYLDDQFFIKEWVFRRGNGPEGRAFTWENEKEFKGVKFATEHKNAEGKRFIWFTDIQVD</sequence>
<organism evidence="2 3">
    <name type="scientific">Cecembia calidifontis</name>
    <dbReference type="NCBI Taxonomy" id="1187080"/>
    <lineage>
        <taxon>Bacteria</taxon>
        <taxon>Pseudomonadati</taxon>
        <taxon>Bacteroidota</taxon>
        <taxon>Cytophagia</taxon>
        <taxon>Cytophagales</taxon>
        <taxon>Cyclobacteriaceae</taxon>
        <taxon>Cecembia</taxon>
    </lineage>
</organism>
<accession>A0A4Q7P7H5</accession>
<dbReference type="RefSeq" id="WP_130275031.1">
    <property type="nucleotide sequence ID" value="NZ_SGXG01000001.1"/>
</dbReference>
<reference evidence="2 3" key="1">
    <citation type="submission" date="2019-02" db="EMBL/GenBank/DDBJ databases">
        <title>Genomic Encyclopedia of Archaeal and Bacterial Type Strains, Phase II (KMG-II): from individual species to whole genera.</title>
        <authorList>
            <person name="Goeker M."/>
        </authorList>
    </citation>
    <scope>NUCLEOTIDE SEQUENCE [LARGE SCALE GENOMIC DNA]</scope>
    <source>
        <strain evidence="2 3">DSM 21411</strain>
    </source>
</reference>
<comment type="caution">
    <text evidence="2">The sequence shown here is derived from an EMBL/GenBank/DDBJ whole genome shotgun (WGS) entry which is preliminary data.</text>
</comment>
<evidence type="ECO:0000313" key="2">
    <source>
        <dbReference type="EMBL" id="RZS96014.1"/>
    </source>
</evidence>
<keyword evidence="1" id="KW-0732">Signal</keyword>
<dbReference type="AlphaFoldDB" id="A0A4Q7P7H5"/>
<dbReference type="Proteomes" id="UP000292209">
    <property type="component" value="Unassembled WGS sequence"/>
</dbReference>